<keyword evidence="1" id="KW-0067">ATP-binding</keyword>
<dbReference type="PROSITE" id="PS50975">
    <property type="entry name" value="ATP_GRASP"/>
    <property type="match status" value="1"/>
</dbReference>
<accession>A0A9P4JBZ1</accession>
<dbReference type="SUPFAM" id="SSF51735">
    <property type="entry name" value="NAD(P)-binding Rossmann-fold domains"/>
    <property type="match status" value="1"/>
</dbReference>
<dbReference type="SUPFAM" id="SSF56059">
    <property type="entry name" value="Glutathione synthetase ATP-binding domain-like"/>
    <property type="match status" value="1"/>
</dbReference>
<dbReference type="InterPro" id="IPR036291">
    <property type="entry name" value="NAD(P)-bd_dom_sf"/>
</dbReference>
<protein>
    <recommendedName>
        <fullName evidence="2">ATP-grasp domain-containing protein</fullName>
    </recommendedName>
</protein>
<dbReference type="OrthoDB" id="186626at2759"/>
<dbReference type="EMBL" id="ML996081">
    <property type="protein sequence ID" value="KAF2156835.1"/>
    <property type="molecule type" value="Genomic_DNA"/>
</dbReference>
<reference evidence="3" key="1">
    <citation type="journal article" date="2020" name="Stud. Mycol.">
        <title>101 Dothideomycetes genomes: a test case for predicting lifestyles and emergence of pathogens.</title>
        <authorList>
            <person name="Haridas S."/>
            <person name="Albert R."/>
            <person name="Binder M."/>
            <person name="Bloem J."/>
            <person name="Labutti K."/>
            <person name="Salamov A."/>
            <person name="Andreopoulos B."/>
            <person name="Baker S."/>
            <person name="Barry K."/>
            <person name="Bills G."/>
            <person name="Bluhm B."/>
            <person name="Cannon C."/>
            <person name="Castanera R."/>
            <person name="Culley D."/>
            <person name="Daum C."/>
            <person name="Ezra D."/>
            <person name="Gonzalez J."/>
            <person name="Henrissat B."/>
            <person name="Kuo A."/>
            <person name="Liang C."/>
            <person name="Lipzen A."/>
            <person name="Lutzoni F."/>
            <person name="Magnuson J."/>
            <person name="Mondo S."/>
            <person name="Nolan M."/>
            <person name="Ohm R."/>
            <person name="Pangilinan J."/>
            <person name="Park H.-J."/>
            <person name="Ramirez L."/>
            <person name="Alfaro M."/>
            <person name="Sun H."/>
            <person name="Tritt A."/>
            <person name="Yoshinaga Y."/>
            <person name="Zwiers L.-H."/>
            <person name="Turgeon B."/>
            <person name="Goodwin S."/>
            <person name="Spatafora J."/>
            <person name="Crous P."/>
            <person name="Grigoriev I."/>
        </authorList>
    </citation>
    <scope>NUCLEOTIDE SEQUENCE</scope>
    <source>
        <strain evidence="3">CBS 260.36</strain>
    </source>
</reference>
<dbReference type="InterPro" id="IPR011761">
    <property type="entry name" value="ATP-grasp"/>
</dbReference>
<dbReference type="AlphaFoldDB" id="A0A9P4JBZ1"/>
<name>A0A9P4JBZ1_9PEZI</name>
<evidence type="ECO:0000259" key="2">
    <source>
        <dbReference type="PROSITE" id="PS50975"/>
    </source>
</evidence>
<dbReference type="Gene3D" id="3.30.470.20">
    <property type="entry name" value="ATP-grasp fold, B domain"/>
    <property type="match status" value="1"/>
</dbReference>
<dbReference type="GO" id="GO:0046872">
    <property type="term" value="F:metal ion binding"/>
    <property type="evidence" value="ECO:0007669"/>
    <property type="project" value="InterPro"/>
</dbReference>
<keyword evidence="4" id="KW-1185">Reference proteome</keyword>
<sequence length="517" mass="57612">MLGAESSRLAHGWQNLQLLTLSLAFLPLDTFLLFLSIVLRPFLAVSPAKHRQHVRSPKTPYLQPRTILVTGVGMTKGLTLARLFYAAGHNVIGADFDSILMPSTCGRYSRSLRTFHRLEKPDGSIEGSARYAQSLLDIIRKEKVDLWVSCSGVASALDDGKAKEMIELITPCKAVQFDVAMTQKLHEKHSFMDFTKSIGLQIPDSHHITSPEQALRVLADADPSGKKFVMKFTGTDDSVRGDMTLLPLGSPEKTAAHIKKLPISKSRPWILQQFISGPEYCTHALVINNKVVAFTACPSSELLMYYTALAPDSVLSRSMLNFTRHFASSCPEGFTGHLSFDFMVDQDDVDAAKRNTVDTVPLWPIECNPRAHTAVVLFSDTPEMISQGYMTIFNAPSSPDMDAKGGRRLNGSKQPEPVYPVNPAKYYWLPHDLVTLVVQPVLALFAVTGPCFAEVWDGISDFVYHILTWRDGTFELWDPVPAWVLWHVSWPWIFLSSLVTGHKWSRVNVSTMKVFGC</sequence>
<evidence type="ECO:0000313" key="3">
    <source>
        <dbReference type="EMBL" id="KAF2156835.1"/>
    </source>
</evidence>
<keyword evidence="1" id="KW-0547">Nucleotide-binding</keyword>
<dbReference type="GO" id="GO:0005524">
    <property type="term" value="F:ATP binding"/>
    <property type="evidence" value="ECO:0007669"/>
    <property type="project" value="UniProtKB-UniRule"/>
</dbReference>
<gene>
    <name evidence="3" type="ORF">K461DRAFT_272910</name>
</gene>
<comment type="caution">
    <text evidence="3">The sequence shown here is derived from an EMBL/GenBank/DDBJ whole genome shotgun (WGS) entry which is preliminary data.</text>
</comment>
<dbReference type="Proteomes" id="UP000799439">
    <property type="component" value="Unassembled WGS sequence"/>
</dbReference>
<evidence type="ECO:0000313" key="4">
    <source>
        <dbReference type="Proteomes" id="UP000799439"/>
    </source>
</evidence>
<evidence type="ECO:0000256" key="1">
    <source>
        <dbReference type="PROSITE-ProRule" id="PRU00409"/>
    </source>
</evidence>
<feature type="domain" description="ATP-grasp" evidence="2">
    <location>
        <begin position="192"/>
        <end position="394"/>
    </location>
</feature>
<organism evidence="3 4">
    <name type="scientific">Myriangium duriaei CBS 260.36</name>
    <dbReference type="NCBI Taxonomy" id="1168546"/>
    <lineage>
        <taxon>Eukaryota</taxon>
        <taxon>Fungi</taxon>
        <taxon>Dikarya</taxon>
        <taxon>Ascomycota</taxon>
        <taxon>Pezizomycotina</taxon>
        <taxon>Dothideomycetes</taxon>
        <taxon>Dothideomycetidae</taxon>
        <taxon>Myriangiales</taxon>
        <taxon>Myriangiaceae</taxon>
        <taxon>Myriangium</taxon>
    </lineage>
</organism>
<proteinExistence type="predicted"/>
<dbReference type="Gene3D" id="3.40.50.20">
    <property type="match status" value="1"/>
</dbReference>